<sequence length="456" mass="49150">MRLLHVSDLHIGKRLNGVSLLDDQRHILRQILRIAEERQVKALLIAGDIYDKASPSAEAVTVFDAFLTDAVAAGLRVLAIPGNHDSAERIAYAQGLLESQGVCFPPVYAGEVERVVLEDEWGDVAFWLLPFLKPGDVRRYFPDVEIGDDYSAALRAVLGACEVDANARNVALSHQLVTAYGVSPDRADDEIKLGGIDNVDASVYDAFDYVALGHVHRPQRVGRDTVRYSGSPLKYSFSEARYNKSVVLVDLGEKAPGDAVGACVSTELIPLEPLHDVREVRGALGTLLAVSADTGCEGADDTDGRLEQGQTGHVGADGLAACGADDVCEASATDSDSAAVAPDGEAVELRNPLQDYVHITLTDEHPQLDALAKLREVYPNVMSLDYDNLNVLVNRTQTASTSDPDKLDMLELFSMFYEVQVGNELDEVQKTFARKVIAGVEHDVAKGPDGQEGGAK</sequence>
<dbReference type="InterPro" id="IPR026843">
    <property type="entry name" value="SbcD_C"/>
</dbReference>
<comment type="similarity">
    <text evidence="1 7">Belongs to the SbcD family.</text>
</comment>
<dbReference type="Gene3D" id="3.60.21.10">
    <property type="match status" value="1"/>
</dbReference>
<dbReference type="GO" id="GO:0008408">
    <property type="term" value="F:3'-5' exonuclease activity"/>
    <property type="evidence" value="ECO:0007669"/>
    <property type="project" value="InterPro"/>
</dbReference>
<evidence type="ECO:0000256" key="1">
    <source>
        <dbReference type="ARBA" id="ARBA00010555"/>
    </source>
</evidence>
<keyword evidence="4 7" id="KW-0540">Nuclease</keyword>
<dbReference type="Pfam" id="PF00149">
    <property type="entry name" value="Metallophos"/>
    <property type="match status" value="1"/>
</dbReference>
<comment type="caution">
    <text evidence="10">The sequence shown here is derived from an EMBL/GenBank/DDBJ whole genome shotgun (WGS) entry which is preliminary data.</text>
</comment>
<keyword evidence="7" id="KW-0255">Endonuclease</keyword>
<keyword evidence="7" id="KW-0235">DNA replication</keyword>
<dbReference type="AlphaFoldDB" id="A0A4Q2K0C0"/>
<gene>
    <name evidence="7" type="primary">sbcD</name>
    <name evidence="10" type="ORF">ET524_10365</name>
</gene>
<dbReference type="OrthoDB" id="9773856at2"/>
<dbReference type="InterPro" id="IPR004843">
    <property type="entry name" value="Calcineurin-like_PHP"/>
</dbReference>
<dbReference type="PANTHER" id="PTHR30337">
    <property type="entry name" value="COMPONENT OF ATP-DEPENDENT DSDNA EXONUCLEASE"/>
    <property type="match status" value="1"/>
</dbReference>
<name>A0A4Q2K0C0_9ACTN</name>
<feature type="domain" description="Nuclease SbcCD subunit D C-terminal" evidence="9">
    <location>
        <begin position="351"/>
        <end position="419"/>
    </location>
</feature>
<dbReference type="CDD" id="cd00840">
    <property type="entry name" value="MPP_Mre11_N"/>
    <property type="match status" value="1"/>
</dbReference>
<dbReference type="InterPro" id="IPR041796">
    <property type="entry name" value="Mre11_N"/>
</dbReference>
<dbReference type="InterPro" id="IPR004593">
    <property type="entry name" value="SbcD"/>
</dbReference>
<proteinExistence type="inferred from homology"/>
<dbReference type="GO" id="GO:0006260">
    <property type="term" value="P:DNA replication"/>
    <property type="evidence" value="ECO:0007669"/>
    <property type="project" value="UniProtKB-KW"/>
</dbReference>
<reference evidence="10 11" key="1">
    <citation type="submission" date="2019-01" db="EMBL/GenBank/DDBJ databases">
        <title>Senegalimassilia sp. nov. KGMB04484 isolated human feces.</title>
        <authorList>
            <person name="Han K.-I."/>
            <person name="Kim J.-S."/>
            <person name="Lee K.C."/>
            <person name="Suh M.K."/>
            <person name="Eom M.K."/>
            <person name="Lee J.H."/>
            <person name="Park S.-H."/>
            <person name="Kang S.W."/>
            <person name="Park J.-E."/>
            <person name="Oh B.S."/>
            <person name="Yu S.Y."/>
            <person name="Choi S.-H."/>
            <person name="Lee D.H."/>
            <person name="Yoon H."/>
            <person name="Kim B.-Y."/>
            <person name="Lee J.H."/>
            <person name="Lee J.-S."/>
        </authorList>
    </citation>
    <scope>NUCLEOTIDE SEQUENCE [LARGE SCALE GENOMIC DNA]</scope>
    <source>
        <strain evidence="10 11">KGMB04484</strain>
    </source>
</reference>
<evidence type="ECO:0000256" key="4">
    <source>
        <dbReference type="ARBA" id="ARBA00022722"/>
    </source>
</evidence>
<dbReference type="Proteomes" id="UP000293345">
    <property type="component" value="Unassembled WGS sequence"/>
</dbReference>
<dbReference type="PANTHER" id="PTHR30337:SF0">
    <property type="entry name" value="NUCLEASE SBCCD SUBUNIT D"/>
    <property type="match status" value="1"/>
</dbReference>
<keyword evidence="5 7" id="KW-0378">Hydrolase</keyword>
<comment type="function">
    <text evidence="7">SbcCD cleaves DNA hairpin structures. These structures can inhibit DNA replication and are intermediates in certain DNA recombination reactions. The complex acts as a 3'-&gt;5' double strand exonuclease that can open hairpins. It also has a 5' single-strand endonuclease activity.</text>
</comment>
<evidence type="ECO:0000313" key="10">
    <source>
        <dbReference type="EMBL" id="RXZ54839.1"/>
    </source>
</evidence>
<evidence type="ECO:0000259" key="8">
    <source>
        <dbReference type="Pfam" id="PF00149"/>
    </source>
</evidence>
<keyword evidence="6 7" id="KW-0269">Exonuclease</keyword>
<dbReference type="EMBL" id="SDPW01000001">
    <property type="protein sequence ID" value="RXZ54839.1"/>
    <property type="molecule type" value="Genomic_DNA"/>
</dbReference>
<evidence type="ECO:0000256" key="2">
    <source>
        <dbReference type="ARBA" id="ARBA00011322"/>
    </source>
</evidence>
<evidence type="ECO:0000256" key="6">
    <source>
        <dbReference type="ARBA" id="ARBA00022839"/>
    </source>
</evidence>
<dbReference type="GO" id="GO:0006310">
    <property type="term" value="P:DNA recombination"/>
    <property type="evidence" value="ECO:0007669"/>
    <property type="project" value="UniProtKB-KW"/>
</dbReference>
<evidence type="ECO:0000259" key="9">
    <source>
        <dbReference type="Pfam" id="PF12320"/>
    </source>
</evidence>
<evidence type="ECO:0000256" key="5">
    <source>
        <dbReference type="ARBA" id="ARBA00022801"/>
    </source>
</evidence>
<dbReference type="InterPro" id="IPR050535">
    <property type="entry name" value="DNA_Repair-Maintenance_Comp"/>
</dbReference>
<evidence type="ECO:0000313" key="11">
    <source>
        <dbReference type="Proteomes" id="UP000293345"/>
    </source>
</evidence>
<feature type="domain" description="Calcineurin-like phosphoesterase" evidence="8">
    <location>
        <begin position="1"/>
        <end position="218"/>
    </location>
</feature>
<dbReference type="SUPFAM" id="SSF56300">
    <property type="entry name" value="Metallo-dependent phosphatases"/>
    <property type="match status" value="1"/>
</dbReference>
<protein>
    <recommendedName>
        <fullName evidence="3 7">Nuclease SbcCD subunit D</fullName>
    </recommendedName>
</protein>
<organism evidence="10 11">
    <name type="scientific">Senegalimassilia faecalis</name>
    <dbReference type="NCBI Taxonomy" id="2509433"/>
    <lineage>
        <taxon>Bacteria</taxon>
        <taxon>Bacillati</taxon>
        <taxon>Actinomycetota</taxon>
        <taxon>Coriobacteriia</taxon>
        <taxon>Coriobacteriales</taxon>
        <taxon>Coriobacteriaceae</taxon>
        <taxon>Senegalimassilia</taxon>
    </lineage>
</organism>
<keyword evidence="7" id="KW-0233">DNA recombination</keyword>
<keyword evidence="11" id="KW-1185">Reference proteome</keyword>
<accession>A0A4Q2K0C0</accession>
<dbReference type="RefSeq" id="WP_129425612.1">
    <property type="nucleotide sequence ID" value="NZ_SDPW01000001.1"/>
</dbReference>
<dbReference type="InterPro" id="IPR029052">
    <property type="entry name" value="Metallo-depent_PP-like"/>
</dbReference>
<evidence type="ECO:0000256" key="3">
    <source>
        <dbReference type="ARBA" id="ARBA00013365"/>
    </source>
</evidence>
<dbReference type="GO" id="GO:0004519">
    <property type="term" value="F:endonuclease activity"/>
    <property type="evidence" value="ECO:0007669"/>
    <property type="project" value="UniProtKB-KW"/>
</dbReference>
<comment type="subunit">
    <text evidence="2 7">Heterodimer of SbcC and SbcD.</text>
</comment>
<evidence type="ECO:0000256" key="7">
    <source>
        <dbReference type="RuleBase" id="RU363069"/>
    </source>
</evidence>
<dbReference type="Pfam" id="PF12320">
    <property type="entry name" value="SbcD_C"/>
    <property type="match status" value="1"/>
</dbReference>
<dbReference type="NCBIfam" id="TIGR00619">
    <property type="entry name" value="sbcd"/>
    <property type="match status" value="1"/>
</dbReference>